<organism evidence="1">
    <name type="scientific">Arundo donax</name>
    <name type="common">Giant reed</name>
    <name type="synonym">Donax arundinaceus</name>
    <dbReference type="NCBI Taxonomy" id="35708"/>
    <lineage>
        <taxon>Eukaryota</taxon>
        <taxon>Viridiplantae</taxon>
        <taxon>Streptophyta</taxon>
        <taxon>Embryophyta</taxon>
        <taxon>Tracheophyta</taxon>
        <taxon>Spermatophyta</taxon>
        <taxon>Magnoliopsida</taxon>
        <taxon>Liliopsida</taxon>
        <taxon>Poales</taxon>
        <taxon>Poaceae</taxon>
        <taxon>PACMAD clade</taxon>
        <taxon>Arundinoideae</taxon>
        <taxon>Arundineae</taxon>
        <taxon>Arundo</taxon>
    </lineage>
</organism>
<protein>
    <submittedName>
        <fullName evidence="1">Uncharacterized protein</fullName>
    </submittedName>
</protein>
<sequence length="92" mass="10110">MLEEAAHKTAVDQLQVHQEGTWACEGQLLEPLQQGAFVKTVPASKRSLGDKFQSNTGITIKHNEYGDYKPNIRLNSIKAMAGTNSPNDQEQG</sequence>
<dbReference type="AlphaFoldDB" id="A0A0A9CT43"/>
<proteinExistence type="predicted"/>
<reference evidence="1" key="1">
    <citation type="submission" date="2014-09" db="EMBL/GenBank/DDBJ databases">
        <authorList>
            <person name="Magalhaes I.L.F."/>
            <person name="Oliveira U."/>
            <person name="Santos F.R."/>
            <person name="Vidigal T.H.D.A."/>
            <person name="Brescovit A.D."/>
            <person name="Santos A.J."/>
        </authorList>
    </citation>
    <scope>NUCLEOTIDE SEQUENCE</scope>
    <source>
        <tissue evidence="1">Shoot tissue taken approximately 20 cm above the soil surface</tissue>
    </source>
</reference>
<name>A0A0A9CT43_ARUDO</name>
<evidence type="ECO:0000313" key="1">
    <source>
        <dbReference type="EMBL" id="JAD76555.1"/>
    </source>
</evidence>
<dbReference type="EMBL" id="GBRH01221340">
    <property type="protein sequence ID" value="JAD76555.1"/>
    <property type="molecule type" value="Transcribed_RNA"/>
</dbReference>
<accession>A0A0A9CT43</accession>
<reference evidence="1" key="2">
    <citation type="journal article" date="2015" name="Data Brief">
        <title>Shoot transcriptome of the giant reed, Arundo donax.</title>
        <authorList>
            <person name="Barrero R.A."/>
            <person name="Guerrero F.D."/>
            <person name="Moolhuijzen P."/>
            <person name="Goolsby J.A."/>
            <person name="Tidwell J."/>
            <person name="Bellgard S.E."/>
            <person name="Bellgard M.I."/>
        </authorList>
    </citation>
    <scope>NUCLEOTIDE SEQUENCE</scope>
    <source>
        <tissue evidence="1">Shoot tissue taken approximately 20 cm above the soil surface</tissue>
    </source>
</reference>